<dbReference type="PROSITE" id="PS50043">
    <property type="entry name" value="HTH_LUXR_2"/>
    <property type="match status" value="1"/>
</dbReference>
<evidence type="ECO:0000259" key="4">
    <source>
        <dbReference type="PROSITE" id="PS50043"/>
    </source>
</evidence>
<dbReference type="AlphaFoldDB" id="A0A1G6XFE9"/>
<dbReference type="PROSITE" id="PS50110">
    <property type="entry name" value="RESPONSE_REGULATORY"/>
    <property type="match status" value="1"/>
</dbReference>
<dbReference type="InterPro" id="IPR000792">
    <property type="entry name" value="Tscrpt_reg_LuxR_C"/>
</dbReference>
<dbReference type="Pfam" id="PF00072">
    <property type="entry name" value="Response_reg"/>
    <property type="match status" value="1"/>
</dbReference>
<dbReference type="SUPFAM" id="SSF52172">
    <property type="entry name" value="CheY-like"/>
    <property type="match status" value="1"/>
</dbReference>
<keyword evidence="1 3" id="KW-0597">Phosphoprotein</keyword>
<protein>
    <submittedName>
        <fullName evidence="6">Two component transcriptional regulator, LuxR family</fullName>
    </submittedName>
</protein>
<evidence type="ECO:0000256" key="3">
    <source>
        <dbReference type="PROSITE-ProRule" id="PRU00169"/>
    </source>
</evidence>
<keyword evidence="7" id="KW-1185">Reference proteome</keyword>
<dbReference type="InterPro" id="IPR058245">
    <property type="entry name" value="NreC/VraR/RcsB-like_REC"/>
</dbReference>
<dbReference type="GO" id="GO:0003677">
    <property type="term" value="F:DNA binding"/>
    <property type="evidence" value="ECO:0007669"/>
    <property type="project" value="UniProtKB-KW"/>
</dbReference>
<name>A0A1G6XFE9_9BACT</name>
<dbReference type="Pfam" id="PF00196">
    <property type="entry name" value="GerE"/>
    <property type="match status" value="1"/>
</dbReference>
<dbReference type="GO" id="GO:0000160">
    <property type="term" value="P:phosphorelay signal transduction system"/>
    <property type="evidence" value="ECO:0007669"/>
    <property type="project" value="InterPro"/>
</dbReference>
<keyword evidence="2" id="KW-0238">DNA-binding</keyword>
<feature type="domain" description="Response regulatory" evidence="5">
    <location>
        <begin position="7"/>
        <end position="122"/>
    </location>
</feature>
<dbReference type="InterPro" id="IPR011006">
    <property type="entry name" value="CheY-like_superfamily"/>
</dbReference>
<feature type="domain" description="HTH luxR-type" evidence="4">
    <location>
        <begin position="143"/>
        <end position="208"/>
    </location>
</feature>
<organism evidence="6 7">
    <name type="scientific">Algoriphagus faecimaris</name>
    <dbReference type="NCBI Taxonomy" id="686796"/>
    <lineage>
        <taxon>Bacteria</taxon>
        <taxon>Pseudomonadati</taxon>
        <taxon>Bacteroidota</taxon>
        <taxon>Cytophagia</taxon>
        <taxon>Cytophagales</taxon>
        <taxon>Cyclobacteriaceae</taxon>
        <taxon>Algoriphagus</taxon>
    </lineage>
</organism>
<sequence length="215" mass="24284">MFTPNLSVILADDHPLMLTGLQQELEQAGYNVVATATNGTSALEAIHAHNPDIAFLDIEMPFLNGFEVVNRLKNQQLKTRFIMMSYHKQKGFVVQAKTVGVQGYLLKEDSFEEIVLCIAEVMKGNNYYSKSFEDDFETLANEELRKISLLTPSERTIIRLIAQNKTSLEICETLSISKRTVEKHRTNIIAKLELEPVSNTLSVWINSHAEIINSL</sequence>
<evidence type="ECO:0000313" key="7">
    <source>
        <dbReference type="Proteomes" id="UP000199060"/>
    </source>
</evidence>
<gene>
    <name evidence="6" type="ORF">SAMN04488104_10572</name>
</gene>
<dbReference type="PRINTS" id="PR00038">
    <property type="entry name" value="HTHLUXR"/>
</dbReference>
<evidence type="ECO:0000259" key="5">
    <source>
        <dbReference type="PROSITE" id="PS50110"/>
    </source>
</evidence>
<dbReference type="OrthoDB" id="9797341at2"/>
<dbReference type="InterPro" id="IPR039420">
    <property type="entry name" value="WalR-like"/>
</dbReference>
<evidence type="ECO:0000256" key="2">
    <source>
        <dbReference type="ARBA" id="ARBA00023125"/>
    </source>
</evidence>
<accession>A0A1G6XFE9</accession>
<dbReference type="SMART" id="SM00421">
    <property type="entry name" value="HTH_LUXR"/>
    <property type="match status" value="1"/>
</dbReference>
<dbReference type="PANTHER" id="PTHR43214">
    <property type="entry name" value="TWO-COMPONENT RESPONSE REGULATOR"/>
    <property type="match status" value="1"/>
</dbReference>
<dbReference type="EMBL" id="FNAC01000057">
    <property type="protein sequence ID" value="SDD76533.1"/>
    <property type="molecule type" value="Genomic_DNA"/>
</dbReference>
<dbReference type="SMART" id="SM00448">
    <property type="entry name" value="REC"/>
    <property type="match status" value="1"/>
</dbReference>
<dbReference type="STRING" id="686796.SAMN04488104_10572"/>
<proteinExistence type="predicted"/>
<dbReference type="GO" id="GO:0006355">
    <property type="term" value="P:regulation of DNA-templated transcription"/>
    <property type="evidence" value="ECO:0007669"/>
    <property type="project" value="InterPro"/>
</dbReference>
<dbReference type="Gene3D" id="3.40.50.2300">
    <property type="match status" value="1"/>
</dbReference>
<reference evidence="7" key="1">
    <citation type="submission" date="2016-10" db="EMBL/GenBank/DDBJ databases">
        <authorList>
            <person name="Varghese N."/>
            <person name="Submissions S."/>
        </authorList>
    </citation>
    <scope>NUCLEOTIDE SEQUENCE [LARGE SCALE GENOMIC DNA]</scope>
    <source>
        <strain evidence="7">DSM 23095</strain>
    </source>
</reference>
<feature type="modified residue" description="4-aspartylphosphate" evidence="3">
    <location>
        <position position="57"/>
    </location>
</feature>
<dbReference type="CDD" id="cd17535">
    <property type="entry name" value="REC_NarL-like"/>
    <property type="match status" value="1"/>
</dbReference>
<dbReference type="InterPro" id="IPR016032">
    <property type="entry name" value="Sig_transdc_resp-reg_C-effctor"/>
</dbReference>
<evidence type="ECO:0000256" key="1">
    <source>
        <dbReference type="ARBA" id="ARBA00022553"/>
    </source>
</evidence>
<dbReference type="SUPFAM" id="SSF46894">
    <property type="entry name" value="C-terminal effector domain of the bipartite response regulators"/>
    <property type="match status" value="1"/>
</dbReference>
<evidence type="ECO:0000313" key="6">
    <source>
        <dbReference type="EMBL" id="SDD76533.1"/>
    </source>
</evidence>
<dbReference type="CDD" id="cd06170">
    <property type="entry name" value="LuxR_C_like"/>
    <property type="match status" value="1"/>
</dbReference>
<dbReference type="InterPro" id="IPR001789">
    <property type="entry name" value="Sig_transdc_resp-reg_receiver"/>
</dbReference>
<dbReference type="RefSeq" id="WP_087941240.1">
    <property type="nucleotide sequence ID" value="NZ_FNAC01000057.1"/>
</dbReference>
<dbReference type="Proteomes" id="UP000199060">
    <property type="component" value="Unassembled WGS sequence"/>
</dbReference>